<sequence>MSDTITPAPARSKVNRWLAIALIVSVAINLGFAGFGAVRYFKYREFAERRGWQIEDQVARRLPDNARQAFRQAFEEGRKGGNVSHHQMRRDLSSALGAEPYDHNRLAAVLDEHRRRLDQLQAGMQAGMLAAADAMTPEQRREFAERMLRRGPKHMRGEMPPPPPPRN</sequence>
<reference evidence="3 4" key="1">
    <citation type="submission" date="2019-07" db="EMBL/GenBank/DDBJ databases">
        <title>Genome sequencing for Ferrovibrio sp. K5.</title>
        <authorList>
            <person name="Park S.-J."/>
        </authorList>
    </citation>
    <scope>NUCLEOTIDE SEQUENCE [LARGE SCALE GENOMIC DNA]</scope>
    <source>
        <strain evidence="3 4">K5</strain>
    </source>
</reference>
<dbReference type="Pfam" id="PF13801">
    <property type="entry name" value="Metal_resist"/>
    <property type="match status" value="1"/>
</dbReference>
<keyword evidence="2" id="KW-0472">Membrane</keyword>
<feature type="transmembrane region" description="Helical" evidence="2">
    <location>
        <begin position="17"/>
        <end position="41"/>
    </location>
</feature>
<evidence type="ECO:0000313" key="4">
    <source>
        <dbReference type="Proteomes" id="UP000317496"/>
    </source>
</evidence>
<keyword evidence="2" id="KW-1133">Transmembrane helix</keyword>
<proteinExistence type="predicted"/>
<dbReference type="Proteomes" id="UP000317496">
    <property type="component" value="Chromosome"/>
</dbReference>
<gene>
    <name evidence="3" type="ORF">FNB15_18725</name>
</gene>
<dbReference type="InterPro" id="IPR025961">
    <property type="entry name" value="Metal_resist"/>
</dbReference>
<organism evidence="3 4">
    <name type="scientific">Ferrovibrio terrae</name>
    <dbReference type="NCBI Taxonomy" id="2594003"/>
    <lineage>
        <taxon>Bacteria</taxon>
        <taxon>Pseudomonadati</taxon>
        <taxon>Pseudomonadota</taxon>
        <taxon>Alphaproteobacteria</taxon>
        <taxon>Rhodospirillales</taxon>
        <taxon>Rhodospirillaceae</taxon>
        <taxon>Ferrovibrio</taxon>
    </lineage>
</organism>
<protein>
    <submittedName>
        <fullName evidence="3">Periplasmic heavy metal sensor</fullName>
    </submittedName>
</protein>
<dbReference type="KEGG" id="fer:FNB15_18725"/>
<name>A0A516H5W5_9PROT</name>
<dbReference type="EMBL" id="CP041636">
    <property type="protein sequence ID" value="QDO99183.1"/>
    <property type="molecule type" value="Genomic_DNA"/>
</dbReference>
<dbReference type="RefSeq" id="WP_144258179.1">
    <property type="nucleotide sequence ID" value="NZ_CP041636.1"/>
</dbReference>
<keyword evidence="4" id="KW-1185">Reference proteome</keyword>
<dbReference type="Gene3D" id="1.20.120.1490">
    <property type="match status" value="1"/>
</dbReference>
<evidence type="ECO:0000313" key="3">
    <source>
        <dbReference type="EMBL" id="QDO99183.1"/>
    </source>
</evidence>
<evidence type="ECO:0000256" key="1">
    <source>
        <dbReference type="SAM" id="MobiDB-lite"/>
    </source>
</evidence>
<feature type="region of interest" description="Disordered" evidence="1">
    <location>
        <begin position="147"/>
        <end position="167"/>
    </location>
</feature>
<dbReference type="AlphaFoldDB" id="A0A516H5W5"/>
<dbReference type="OrthoDB" id="7876971at2"/>
<keyword evidence="2" id="KW-0812">Transmembrane</keyword>
<evidence type="ECO:0000256" key="2">
    <source>
        <dbReference type="SAM" id="Phobius"/>
    </source>
</evidence>
<accession>A0A516H5W5</accession>